<proteinExistence type="predicted"/>
<name>A0A9P0EDL0_NEZVI</name>
<keyword evidence="1" id="KW-0472">Membrane</keyword>
<dbReference type="Proteomes" id="UP001152798">
    <property type="component" value="Chromosome 2"/>
</dbReference>
<gene>
    <name evidence="2" type="ORF">NEZAVI_LOCUS3725</name>
</gene>
<keyword evidence="1" id="KW-1133">Transmembrane helix</keyword>
<evidence type="ECO:0000256" key="1">
    <source>
        <dbReference type="SAM" id="Phobius"/>
    </source>
</evidence>
<keyword evidence="3" id="KW-1185">Reference proteome</keyword>
<sequence length="92" mass="10967">MWLSYFIRVFIMIFDLIRAFVGYIYNVIRTTVRTFNFSPAWIRQIMTTEEDLALERDLVIEAMEDEDSLDEIFTDANQSQVDPRYVPGEDLF</sequence>
<reference evidence="2" key="1">
    <citation type="submission" date="2022-01" db="EMBL/GenBank/DDBJ databases">
        <authorList>
            <person name="King R."/>
        </authorList>
    </citation>
    <scope>NUCLEOTIDE SEQUENCE</scope>
</reference>
<protein>
    <submittedName>
        <fullName evidence="2">Uncharacterized protein</fullName>
    </submittedName>
</protein>
<dbReference type="AlphaFoldDB" id="A0A9P0EDL0"/>
<accession>A0A9P0EDL0</accession>
<organism evidence="2 3">
    <name type="scientific">Nezara viridula</name>
    <name type="common">Southern green stink bug</name>
    <name type="synonym">Cimex viridulus</name>
    <dbReference type="NCBI Taxonomy" id="85310"/>
    <lineage>
        <taxon>Eukaryota</taxon>
        <taxon>Metazoa</taxon>
        <taxon>Ecdysozoa</taxon>
        <taxon>Arthropoda</taxon>
        <taxon>Hexapoda</taxon>
        <taxon>Insecta</taxon>
        <taxon>Pterygota</taxon>
        <taxon>Neoptera</taxon>
        <taxon>Paraneoptera</taxon>
        <taxon>Hemiptera</taxon>
        <taxon>Heteroptera</taxon>
        <taxon>Panheteroptera</taxon>
        <taxon>Pentatomomorpha</taxon>
        <taxon>Pentatomoidea</taxon>
        <taxon>Pentatomidae</taxon>
        <taxon>Pentatominae</taxon>
        <taxon>Nezara</taxon>
    </lineage>
</organism>
<dbReference type="EMBL" id="OV725078">
    <property type="protein sequence ID" value="CAH1392989.1"/>
    <property type="molecule type" value="Genomic_DNA"/>
</dbReference>
<evidence type="ECO:0000313" key="2">
    <source>
        <dbReference type="EMBL" id="CAH1392989.1"/>
    </source>
</evidence>
<feature type="transmembrane region" description="Helical" evidence="1">
    <location>
        <begin position="6"/>
        <end position="28"/>
    </location>
</feature>
<evidence type="ECO:0000313" key="3">
    <source>
        <dbReference type="Proteomes" id="UP001152798"/>
    </source>
</evidence>
<keyword evidence="1" id="KW-0812">Transmembrane</keyword>